<dbReference type="eggNOG" id="KOG2121">
    <property type="taxonomic scope" value="Eukaryota"/>
</dbReference>
<evidence type="ECO:0000256" key="10">
    <source>
        <dbReference type="ARBA" id="ARBA00022833"/>
    </source>
</evidence>
<gene>
    <name evidence="15" type="ordered locus">CNF00100</name>
</gene>
<dbReference type="FunCoup" id="Q5KFZ1">
    <property type="interactions" value="561"/>
</dbReference>
<dbReference type="InParanoid" id="Q5KFZ1"/>
<comment type="catalytic activity">
    <reaction evidence="1">
        <text>Endonucleolytic cleavage of RNA, removing extra 3' nucleotides from tRNA precursor, generating 3' termini of tRNAs. A 3'-hydroxy group is left at the tRNA terminus and a 5'-phosphoryl group is left at the trailer molecule.</text>
        <dbReference type="EC" id="3.1.26.11"/>
    </reaction>
</comment>
<dbReference type="SUPFAM" id="SSF56281">
    <property type="entry name" value="Metallo-hydrolase/oxidoreductase"/>
    <property type="match status" value="2"/>
</dbReference>
<feature type="coiled-coil region" evidence="11">
    <location>
        <begin position="482"/>
        <end position="534"/>
    </location>
</feature>
<dbReference type="STRING" id="214684.Q5KFZ1"/>
<evidence type="ECO:0000313" key="16">
    <source>
        <dbReference type="Proteomes" id="UP000002149"/>
    </source>
</evidence>
<feature type="compositionally biased region" description="Basic and acidic residues" evidence="12">
    <location>
        <begin position="978"/>
        <end position="994"/>
    </location>
</feature>
<dbReference type="InterPro" id="IPR036866">
    <property type="entry name" value="RibonucZ/Hydroxyglut_hydro"/>
</dbReference>
<keyword evidence="10" id="KW-0862">Zinc</keyword>
<dbReference type="Pfam" id="PF12706">
    <property type="entry name" value="Lactamase_B_2"/>
    <property type="match status" value="1"/>
</dbReference>
<dbReference type="VEuPathDB" id="FungiDB:CNF00100"/>
<dbReference type="InterPro" id="IPR047151">
    <property type="entry name" value="RNZ2-like"/>
</dbReference>
<keyword evidence="7" id="KW-0479">Metal-binding</keyword>
<dbReference type="GO" id="GO:0005739">
    <property type="term" value="C:mitochondrion"/>
    <property type="evidence" value="ECO:0000318"/>
    <property type="project" value="GO_Central"/>
</dbReference>
<dbReference type="GO" id="GO:0042781">
    <property type="term" value="F:3'-tRNA processing endoribonuclease activity"/>
    <property type="evidence" value="ECO:0000318"/>
    <property type="project" value="GO_Central"/>
</dbReference>
<evidence type="ECO:0000259" key="13">
    <source>
        <dbReference type="Pfam" id="PF12706"/>
    </source>
</evidence>
<feature type="domain" description="Metallo-beta-lactamase" evidence="13">
    <location>
        <begin position="568"/>
        <end position="824"/>
    </location>
</feature>
<evidence type="ECO:0000256" key="3">
    <source>
        <dbReference type="ARBA" id="ARBA00007823"/>
    </source>
</evidence>
<protein>
    <recommendedName>
        <fullName evidence="4">ribonuclease Z</fullName>
        <ecNumber evidence="4">3.1.26.11</ecNumber>
    </recommendedName>
</protein>
<evidence type="ECO:0000256" key="5">
    <source>
        <dbReference type="ARBA" id="ARBA00022694"/>
    </source>
</evidence>
<dbReference type="CDD" id="cd07718">
    <property type="entry name" value="RNaseZ_ELAC1_ELAC2-C-term-like_MBL-fold"/>
    <property type="match status" value="1"/>
</dbReference>
<feature type="compositionally biased region" description="Polar residues" evidence="12">
    <location>
        <begin position="953"/>
        <end position="963"/>
    </location>
</feature>
<dbReference type="InterPro" id="IPR001279">
    <property type="entry name" value="Metallo-B-lactamas"/>
</dbReference>
<keyword evidence="8" id="KW-0255">Endonuclease</keyword>
<evidence type="ECO:0000256" key="7">
    <source>
        <dbReference type="ARBA" id="ARBA00022723"/>
    </source>
</evidence>
<reference evidence="15 16" key="1">
    <citation type="journal article" date="2005" name="Science">
        <title>The genome of the basidiomycetous yeast and human pathogen Cryptococcus neoformans.</title>
        <authorList>
            <person name="Loftus B.J."/>
            <person name="Fung E."/>
            <person name="Roncaglia P."/>
            <person name="Rowley D."/>
            <person name="Amedeo P."/>
            <person name="Bruno D."/>
            <person name="Vamathevan J."/>
            <person name="Miranda M."/>
            <person name="Anderson I.J."/>
            <person name="Fraser J.A."/>
            <person name="Allen J.E."/>
            <person name="Bosdet I.E."/>
            <person name="Brent M.R."/>
            <person name="Chiu R."/>
            <person name="Doering T.L."/>
            <person name="Donlin M.J."/>
            <person name="D'Souza C.A."/>
            <person name="Fox D.S."/>
            <person name="Grinberg V."/>
            <person name="Fu J."/>
            <person name="Fukushima M."/>
            <person name="Haas B.J."/>
            <person name="Huang J.C."/>
            <person name="Janbon G."/>
            <person name="Jones S.J."/>
            <person name="Koo H.L."/>
            <person name="Krzywinski M.I."/>
            <person name="Kwon-Chung J.K."/>
            <person name="Lengeler K.B."/>
            <person name="Maiti R."/>
            <person name="Marra M.A."/>
            <person name="Marra R.E."/>
            <person name="Mathewson C.A."/>
            <person name="Mitchell T.G."/>
            <person name="Pertea M."/>
            <person name="Riggs F.R."/>
            <person name="Salzberg S.L."/>
            <person name="Schein J.E."/>
            <person name="Shvartsbeyn A."/>
            <person name="Shin H."/>
            <person name="Shumway M."/>
            <person name="Specht C.A."/>
            <person name="Suh B.B."/>
            <person name="Tenney A."/>
            <person name="Utterback T.R."/>
            <person name="Wickes B.L."/>
            <person name="Wortman J.R."/>
            <person name="Wye N.H."/>
            <person name="Kronstad J.W."/>
            <person name="Lodge J.K."/>
            <person name="Heitman J."/>
            <person name="Davis R.W."/>
            <person name="Fraser C.M."/>
            <person name="Hyman R.W."/>
        </authorList>
    </citation>
    <scope>NUCLEOTIDE SEQUENCE [LARGE SCALE GENOMIC DNA]</scope>
    <source>
        <strain evidence="16">JEC21 / ATCC MYA-565</strain>
    </source>
</reference>
<dbReference type="EC" id="3.1.26.11" evidence="4"/>
<dbReference type="Pfam" id="PF13691">
    <property type="entry name" value="Lactamase_B_4"/>
    <property type="match status" value="1"/>
</dbReference>
<dbReference type="EMBL" id="AE017346">
    <property type="protein sequence ID" value="AAW44154.2"/>
    <property type="molecule type" value="Genomic_DNA"/>
</dbReference>
<evidence type="ECO:0000256" key="4">
    <source>
        <dbReference type="ARBA" id="ARBA00012477"/>
    </source>
</evidence>
<dbReference type="PANTHER" id="PTHR12553">
    <property type="entry name" value="ZINC PHOSPHODIESTERASE ELAC PROTEIN 2"/>
    <property type="match status" value="1"/>
</dbReference>
<dbReference type="GO" id="GO:1990180">
    <property type="term" value="P:mitochondrial tRNA 3'-end processing"/>
    <property type="evidence" value="ECO:0000318"/>
    <property type="project" value="GO_Central"/>
</dbReference>
<evidence type="ECO:0000256" key="12">
    <source>
        <dbReference type="SAM" id="MobiDB-lite"/>
    </source>
</evidence>
<evidence type="ECO:0000256" key="8">
    <source>
        <dbReference type="ARBA" id="ARBA00022759"/>
    </source>
</evidence>
<keyword evidence="5" id="KW-0819">tRNA processing</keyword>
<name>Q5KFZ1_CRYD1</name>
<feature type="compositionally biased region" description="Low complexity" evidence="12">
    <location>
        <begin position="205"/>
        <end position="216"/>
    </location>
</feature>
<dbReference type="Proteomes" id="UP000002149">
    <property type="component" value="Chromosome 6"/>
</dbReference>
<accession>Q5KFZ1</accession>
<keyword evidence="6" id="KW-0540">Nuclease</keyword>
<dbReference type="PaxDb" id="214684-Q5KFZ1"/>
<dbReference type="OrthoDB" id="527344at2759"/>
<keyword evidence="11" id="KW-0175">Coiled coil</keyword>
<keyword evidence="9" id="KW-0378">Hydrolase</keyword>
<dbReference type="RefSeq" id="XP_024513069.1">
    <property type="nucleotide sequence ID" value="XM_024657314.1"/>
</dbReference>
<organism evidence="15 16">
    <name type="scientific">Cryptococcus deneoformans (strain JEC21 / ATCC MYA-565)</name>
    <name type="common">Cryptococcus neoformans var. neoformans serotype D</name>
    <dbReference type="NCBI Taxonomy" id="214684"/>
    <lineage>
        <taxon>Eukaryota</taxon>
        <taxon>Fungi</taxon>
        <taxon>Dikarya</taxon>
        <taxon>Basidiomycota</taxon>
        <taxon>Agaricomycotina</taxon>
        <taxon>Tremellomycetes</taxon>
        <taxon>Tremellales</taxon>
        <taxon>Cryptococcaceae</taxon>
        <taxon>Cryptococcus</taxon>
        <taxon>Cryptococcus neoformans species complex</taxon>
    </lineage>
</organism>
<evidence type="ECO:0000256" key="1">
    <source>
        <dbReference type="ARBA" id="ARBA00000402"/>
    </source>
</evidence>
<evidence type="ECO:0000256" key="6">
    <source>
        <dbReference type="ARBA" id="ARBA00022722"/>
    </source>
</evidence>
<dbReference type="GeneID" id="3258073"/>
<sequence length="1041" mass="113463">MASAETYQPNWAVRAVTTPTKDTDLCLYVSFDNVRFLFGCGEGTQRAFAQKKIGFSRLGGVFIGSGELKGRGGLPGVLMSASDAGLSKIDVVGPPDISQYLATLRSSVIRENLTVNVIPYPRDVTPGTPVKLYESRNITVHGVALIPTLDPFSATETNMVYPPYDPYSATFNPSHLSPADLQKWCDHIVRDMFQNNAQARLSKRAPSATPSPSTSPRLGSPIGSSKRPRTNNVFLAPDGTINAARPDPRAPLPLPSDSDVETQMLYICQAPDVRGKFDVAKANTLGVPNGPLRGKLTRGESIEVPDPNVDGGTRVVMPEDCLVGGGKGGTLVIVNCTEKTLQTLLDGDALHKWQKETPTGEREGEGGIDVMVHRVPRSVWGDERYQAWMQSFGEKTKHLIANTTPAIDHTVFNSAAWNTLHLSLIEPTIFHPPFLRHASTSFPSFESNLPSNVTFIHPNDFVKMYPPSPLETFPWHEKDLPFTVTENQADDAREKVKKEKKDYDVVCEKARSIVRQLDMEKAKAKETADEDEQSDDIVVTTLGTGSAIPSKYRNVSSTHLAIPSLGGILLDAGEGTLGQLKRRFGEGLKSILEELKMVFVSHMHADHHLGMNAVLEERFRLGINTPLYIIAPYLIALNLQETATWQAVGAEKGLKNVRFLCVERLGERMSVDVTEKDSSQKVEWRQMEGGGKRRWPFVPLHGFSESVSKIQRLYLRQLFADLGLTAIYAPSVPHRGRAYGLVLEGAPTGKDGLKGKGWKIVYSGDTKPSQKLVEAGKGATLLIHEATLEDDKPEVAAVKGHSTFSQAIDVGKEMRAKYILLNHFSQRYPKLPKLPMPTSVVPVVETPPTESINAEPNAIFGENATFSASSTSLQVSTEPIVSISFDFMSLRLGDMWKMPYYMEGLSMLFAEPEDGEDVVNAVQTTEGTGVDGKEGNEKGGNQGKGDGKEKTVANVSWGGNNASPVVAKPASKSKRSLKKEAARAVKAKAEEERAAASVSGIMVGGIQKEEKKEKRGGSPGLEGPDRKRRSTGIEESGVEEA</sequence>
<dbReference type="GO" id="GO:0046872">
    <property type="term" value="F:metal ion binding"/>
    <property type="evidence" value="ECO:0007669"/>
    <property type="project" value="UniProtKB-KW"/>
</dbReference>
<feature type="region of interest" description="Disordered" evidence="12">
    <location>
        <begin position="199"/>
        <end position="231"/>
    </location>
</feature>
<evidence type="ECO:0000313" key="15">
    <source>
        <dbReference type="EMBL" id="AAW44154.2"/>
    </source>
</evidence>
<keyword evidence="16" id="KW-1185">Reference proteome</keyword>
<comment type="cofactor">
    <cofactor evidence="2">
        <name>Zn(2+)</name>
        <dbReference type="ChEBI" id="CHEBI:29105"/>
    </cofactor>
</comment>
<dbReference type="PANTHER" id="PTHR12553:SF49">
    <property type="entry name" value="ZINC PHOSPHODIESTERASE ELAC PROTEIN 2"/>
    <property type="match status" value="1"/>
</dbReference>
<proteinExistence type="inferred from homology"/>
<dbReference type="HOGENOM" id="CLU_006220_3_1_1"/>
<dbReference type="FunFam" id="3.60.15.10:FF:000086">
    <property type="entry name" value="Ribonuclease Z"/>
    <property type="match status" value="1"/>
</dbReference>
<comment type="similarity">
    <text evidence="3">Belongs to the RNase Z family.</text>
</comment>
<dbReference type="InterPro" id="IPR027794">
    <property type="entry name" value="tRNase_Z_dom"/>
</dbReference>
<evidence type="ECO:0000256" key="9">
    <source>
        <dbReference type="ARBA" id="ARBA00022801"/>
    </source>
</evidence>
<evidence type="ECO:0000256" key="11">
    <source>
        <dbReference type="SAM" id="Coils"/>
    </source>
</evidence>
<dbReference type="Gene3D" id="3.60.15.10">
    <property type="entry name" value="Ribonuclease Z/Hydroxyacylglutathione hydrolase-like"/>
    <property type="match status" value="2"/>
</dbReference>
<feature type="domain" description="tRNase Z endonuclease" evidence="14">
    <location>
        <begin position="16"/>
        <end position="63"/>
    </location>
</feature>
<dbReference type="AlphaFoldDB" id="Q5KFZ1"/>
<evidence type="ECO:0000256" key="2">
    <source>
        <dbReference type="ARBA" id="ARBA00001947"/>
    </source>
</evidence>
<feature type="compositionally biased region" description="Basic and acidic residues" evidence="12">
    <location>
        <begin position="1007"/>
        <end position="1016"/>
    </location>
</feature>
<dbReference type="KEGG" id="cne:CNF00100"/>
<feature type="region of interest" description="Disordered" evidence="12">
    <location>
        <begin position="925"/>
        <end position="1041"/>
    </location>
</feature>
<evidence type="ECO:0000259" key="14">
    <source>
        <dbReference type="Pfam" id="PF13691"/>
    </source>
</evidence>